<organism evidence="2 3">
    <name type="scientific">Intestinibacter bartlettii</name>
    <dbReference type="NCBI Taxonomy" id="261299"/>
    <lineage>
        <taxon>Bacteria</taxon>
        <taxon>Bacillati</taxon>
        <taxon>Bacillota</taxon>
        <taxon>Clostridia</taxon>
        <taxon>Peptostreptococcales</taxon>
        <taxon>Peptostreptococcaceae</taxon>
        <taxon>Intestinibacter</taxon>
    </lineage>
</organism>
<evidence type="ECO:0000313" key="3">
    <source>
        <dbReference type="Proteomes" id="UP001299409"/>
    </source>
</evidence>
<gene>
    <name evidence="2" type="ORF">LIP50_14665</name>
</gene>
<feature type="region of interest" description="Disordered" evidence="1">
    <location>
        <begin position="60"/>
        <end position="79"/>
    </location>
</feature>
<dbReference type="RefSeq" id="WP_226915458.1">
    <property type="nucleotide sequence ID" value="NZ_BAABXU010000001.1"/>
</dbReference>
<feature type="compositionally biased region" description="Basic residues" evidence="1">
    <location>
        <begin position="66"/>
        <end position="75"/>
    </location>
</feature>
<dbReference type="EMBL" id="JAJBMB010000029">
    <property type="protein sequence ID" value="MCB5447441.1"/>
    <property type="molecule type" value="Genomic_DNA"/>
</dbReference>
<accession>A0ABS8D154</accession>
<evidence type="ECO:0000313" key="2">
    <source>
        <dbReference type="EMBL" id="MCB5447441.1"/>
    </source>
</evidence>
<dbReference type="Proteomes" id="UP001299409">
    <property type="component" value="Unassembled WGS sequence"/>
</dbReference>
<sequence length="115" mass="12777">MRGHSPKGYNPKPGERTLNGYVKNNVSVHKEIALKTKSSKFNNAKGAKGGTFKLIGSSSHANISPHVHHPKRNVNKKTGVIYGRIGEKTKDGGVTYPTKRDVKQLYQYLNNGKYR</sequence>
<evidence type="ECO:0000256" key="1">
    <source>
        <dbReference type="SAM" id="MobiDB-lite"/>
    </source>
</evidence>
<protein>
    <submittedName>
        <fullName evidence="2">Uncharacterized protein</fullName>
    </submittedName>
</protein>
<name>A0ABS8D154_9FIRM</name>
<keyword evidence="3" id="KW-1185">Reference proteome</keyword>
<proteinExistence type="predicted"/>
<reference evidence="2 3" key="1">
    <citation type="submission" date="2021-10" db="EMBL/GenBank/DDBJ databases">
        <title>Collection of gut derived symbiotic bacterial strains cultured from healthy donors.</title>
        <authorList>
            <person name="Lin H."/>
            <person name="Littmann E."/>
            <person name="Claire K."/>
            <person name="Pamer E."/>
        </authorList>
    </citation>
    <scope>NUCLEOTIDE SEQUENCE [LARGE SCALE GENOMIC DNA]</scope>
    <source>
        <strain evidence="2 3">MSK.17.68</strain>
    </source>
</reference>
<comment type="caution">
    <text evidence="2">The sequence shown here is derived from an EMBL/GenBank/DDBJ whole genome shotgun (WGS) entry which is preliminary data.</text>
</comment>